<gene>
    <name evidence="13" type="ORF">BINO364_LOCUS10480</name>
</gene>
<proteinExistence type="inferred from homology"/>
<sequence>MNESEGEQECGVSTPKKKRVERGDLKVKKKHRQQKYGVEWESDPKFSKWLTRDPQDNFKSRCKFNMADDLRNYKLQLQQVEAALLTDPQNEELLKLKADLEEVIELTRDLIKSQEGDSKSNIHSSSNDDDVTASLPTTDDGVVGESLPKWRIGEKCSAKWKADGMFYDATIEEIGENSLKVKFDGYSSLETVTILDVKSLSSGTKRPSSGDESKPGKGYNREYLKKKKQKKQQRFKQIEEERESEKNKWLSFHTKASRKPGVRNKSIFASPDNLTGRVGIGTCGISGKPMTEYTPGEKWKKGG</sequence>
<dbReference type="EMBL" id="OV170224">
    <property type="protein sequence ID" value="CAH0724823.1"/>
    <property type="molecule type" value="Genomic_DNA"/>
</dbReference>
<dbReference type="AlphaFoldDB" id="A0A8J9VM94"/>
<evidence type="ECO:0000256" key="2">
    <source>
        <dbReference type="ARBA" id="ARBA00004408"/>
    </source>
</evidence>
<keyword evidence="7" id="KW-0539">Nucleus</keyword>
<reference evidence="13" key="1">
    <citation type="submission" date="2021-12" db="EMBL/GenBank/DDBJ databases">
        <authorList>
            <person name="Martin H S."/>
        </authorList>
    </citation>
    <scope>NUCLEOTIDE SEQUENCE</scope>
</reference>
<evidence type="ECO:0000256" key="10">
    <source>
        <dbReference type="ARBA" id="ARBA00042567"/>
    </source>
</evidence>
<dbReference type="PANTHER" id="PTHR13681">
    <property type="entry name" value="SURVIVAL OF MOTOR NEURON-RELATED-SPLICING FACTOR 30-RELATED"/>
    <property type="match status" value="1"/>
</dbReference>
<dbReference type="SMART" id="SM00333">
    <property type="entry name" value="TUDOR"/>
    <property type="match status" value="1"/>
</dbReference>
<feature type="compositionally biased region" description="Basic residues" evidence="11">
    <location>
        <begin position="224"/>
        <end position="234"/>
    </location>
</feature>
<dbReference type="GO" id="GO:0005737">
    <property type="term" value="C:cytoplasm"/>
    <property type="evidence" value="ECO:0007669"/>
    <property type="project" value="InterPro"/>
</dbReference>
<evidence type="ECO:0000256" key="5">
    <source>
        <dbReference type="ARBA" id="ARBA00022728"/>
    </source>
</evidence>
<evidence type="ECO:0000313" key="14">
    <source>
        <dbReference type="Proteomes" id="UP000838878"/>
    </source>
</evidence>
<feature type="compositionally biased region" description="Basic and acidic residues" evidence="11">
    <location>
        <begin position="208"/>
        <end position="223"/>
    </location>
</feature>
<keyword evidence="14" id="KW-1185">Reference proteome</keyword>
<feature type="domain" description="Tudor" evidence="12">
    <location>
        <begin position="149"/>
        <end position="207"/>
    </location>
</feature>
<dbReference type="Gene3D" id="2.30.30.140">
    <property type="match status" value="1"/>
</dbReference>
<keyword evidence="4" id="KW-0507">mRNA processing</keyword>
<evidence type="ECO:0000256" key="6">
    <source>
        <dbReference type="ARBA" id="ARBA00023187"/>
    </source>
</evidence>
<evidence type="ECO:0000259" key="12">
    <source>
        <dbReference type="PROSITE" id="PS50304"/>
    </source>
</evidence>
<dbReference type="InterPro" id="IPR002999">
    <property type="entry name" value="Tudor"/>
</dbReference>
<dbReference type="GO" id="GO:0071011">
    <property type="term" value="C:precatalytic spliceosome"/>
    <property type="evidence" value="ECO:0007669"/>
    <property type="project" value="TreeGrafter"/>
</dbReference>
<dbReference type="Pfam" id="PF06003">
    <property type="entry name" value="SMN_Tudor"/>
    <property type="match status" value="1"/>
</dbReference>
<dbReference type="GO" id="GO:0015030">
    <property type="term" value="C:Cajal body"/>
    <property type="evidence" value="ECO:0007669"/>
    <property type="project" value="UniProtKB-SubCell"/>
</dbReference>
<feature type="compositionally biased region" description="Basic and acidic residues" evidence="11">
    <location>
        <begin position="236"/>
        <end position="248"/>
    </location>
</feature>
<feature type="region of interest" description="Disordered" evidence="11">
    <location>
        <begin position="200"/>
        <end position="273"/>
    </location>
</feature>
<feature type="region of interest" description="Disordered" evidence="11">
    <location>
        <begin position="115"/>
        <end position="140"/>
    </location>
</feature>
<comment type="function">
    <text evidence="8">Involved in spliceosome assembly.</text>
</comment>
<dbReference type="InterPro" id="IPR010304">
    <property type="entry name" value="SMN_Tudor"/>
</dbReference>
<evidence type="ECO:0000256" key="4">
    <source>
        <dbReference type="ARBA" id="ARBA00022664"/>
    </source>
</evidence>
<keyword evidence="5" id="KW-0747">Spliceosome</keyword>
<comment type="similarity">
    <text evidence="3">Belongs to the SMN family.</text>
</comment>
<name>A0A8J9VM94_9NEOP</name>
<evidence type="ECO:0000256" key="11">
    <source>
        <dbReference type="SAM" id="MobiDB-lite"/>
    </source>
</evidence>
<organism evidence="13 14">
    <name type="scientific">Brenthis ino</name>
    <name type="common">lesser marbled fritillary</name>
    <dbReference type="NCBI Taxonomy" id="405034"/>
    <lineage>
        <taxon>Eukaryota</taxon>
        <taxon>Metazoa</taxon>
        <taxon>Ecdysozoa</taxon>
        <taxon>Arthropoda</taxon>
        <taxon>Hexapoda</taxon>
        <taxon>Insecta</taxon>
        <taxon>Pterygota</taxon>
        <taxon>Neoptera</taxon>
        <taxon>Endopterygota</taxon>
        <taxon>Lepidoptera</taxon>
        <taxon>Glossata</taxon>
        <taxon>Ditrysia</taxon>
        <taxon>Papilionoidea</taxon>
        <taxon>Nymphalidae</taxon>
        <taxon>Heliconiinae</taxon>
        <taxon>Argynnini</taxon>
        <taxon>Brenthis</taxon>
    </lineage>
</organism>
<evidence type="ECO:0000313" key="13">
    <source>
        <dbReference type="EMBL" id="CAH0724823.1"/>
    </source>
</evidence>
<dbReference type="GO" id="GO:0016607">
    <property type="term" value="C:nuclear speck"/>
    <property type="evidence" value="ECO:0007669"/>
    <property type="project" value="UniProtKB-SubCell"/>
</dbReference>
<evidence type="ECO:0000256" key="9">
    <source>
        <dbReference type="ARBA" id="ARBA00041083"/>
    </source>
</evidence>
<dbReference type="GO" id="GO:0008380">
    <property type="term" value="P:RNA splicing"/>
    <property type="evidence" value="ECO:0007669"/>
    <property type="project" value="UniProtKB-KW"/>
</dbReference>
<dbReference type="GO" id="GO:0000381">
    <property type="term" value="P:regulation of alternative mRNA splicing, via spliceosome"/>
    <property type="evidence" value="ECO:0007669"/>
    <property type="project" value="TreeGrafter"/>
</dbReference>
<dbReference type="Proteomes" id="UP000838878">
    <property type="component" value="Chromosome 4"/>
</dbReference>
<dbReference type="PANTHER" id="PTHR13681:SF26">
    <property type="entry name" value="SURVIVAL OF MOTOR NEURON-RELATED-SPLICING FACTOR 30"/>
    <property type="match status" value="1"/>
</dbReference>
<dbReference type="OrthoDB" id="79171at2759"/>
<dbReference type="GO" id="GO:0003723">
    <property type="term" value="F:RNA binding"/>
    <property type="evidence" value="ECO:0007669"/>
    <property type="project" value="InterPro"/>
</dbReference>
<dbReference type="SUPFAM" id="SSF63748">
    <property type="entry name" value="Tudor/PWWP/MBT"/>
    <property type="match status" value="1"/>
</dbReference>
<evidence type="ECO:0000256" key="7">
    <source>
        <dbReference type="ARBA" id="ARBA00023242"/>
    </source>
</evidence>
<feature type="region of interest" description="Disordered" evidence="11">
    <location>
        <begin position="1"/>
        <end position="37"/>
    </location>
</feature>
<accession>A0A8J9VM94</accession>
<evidence type="ECO:0000256" key="8">
    <source>
        <dbReference type="ARBA" id="ARBA00037618"/>
    </source>
</evidence>
<protein>
    <recommendedName>
        <fullName evidence="9">Survival of motor neuron-related-splicing factor 30</fullName>
    </recommendedName>
    <alternativeName>
        <fullName evidence="10">Survival motor neuron domain-containing protein 1</fullName>
    </alternativeName>
</protein>
<dbReference type="GO" id="GO:0006397">
    <property type="term" value="P:mRNA processing"/>
    <property type="evidence" value="ECO:0007669"/>
    <property type="project" value="UniProtKB-KW"/>
</dbReference>
<evidence type="ECO:0000256" key="1">
    <source>
        <dbReference type="ARBA" id="ARBA00004324"/>
    </source>
</evidence>
<evidence type="ECO:0000256" key="3">
    <source>
        <dbReference type="ARBA" id="ARBA00005371"/>
    </source>
</evidence>
<comment type="subcellular location">
    <subcellularLocation>
        <location evidence="1">Nucleus speckle</location>
    </subcellularLocation>
    <subcellularLocation>
        <location evidence="2">Nucleus</location>
        <location evidence="2">Cajal body</location>
    </subcellularLocation>
</comment>
<feature type="non-terminal residue" evidence="13">
    <location>
        <position position="303"/>
    </location>
</feature>
<dbReference type="PROSITE" id="PS50304">
    <property type="entry name" value="TUDOR"/>
    <property type="match status" value="1"/>
</dbReference>
<keyword evidence="6" id="KW-0508">mRNA splicing</keyword>